<dbReference type="Proteomes" id="UP000800235">
    <property type="component" value="Unassembled WGS sequence"/>
</dbReference>
<organism evidence="1 2">
    <name type="scientific">Tothia fuscella</name>
    <dbReference type="NCBI Taxonomy" id="1048955"/>
    <lineage>
        <taxon>Eukaryota</taxon>
        <taxon>Fungi</taxon>
        <taxon>Dikarya</taxon>
        <taxon>Ascomycota</taxon>
        <taxon>Pezizomycotina</taxon>
        <taxon>Dothideomycetes</taxon>
        <taxon>Pleosporomycetidae</taxon>
        <taxon>Venturiales</taxon>
        <taxon>Cylindrosympodiaceae</taxon>
        <taxon>Tothia</taxon>
    </lineage>
</organism>
<dbReference type="Pfam" id="PF15891">
    <property type="entry name" value="Nuc_deoxyri_tr2"/>
    <property type="match status" value="1"/>
</dbReference>
<reference evidence="1" key="1">
    <citation type="journal article" date="2020" name="Stud. Mycol.">
        <title>101 Dothideomycetes genomes: a test case for predicting lifestyles and emergence of pathogens.</title>
        <authorList>
            <person name="Haridas S."/>
            <person name="Albert R."/>
            <person name="Binder M."/>
            <person name="Bloem J."/>
            <person name="Labutti K."/>
            <person name="Salamov A."/>
            <person name="Andreopoulos B."/>
            <person name="Baker S."/>
            <person name="Barry K."/>
            <person name="Bills G."/>
            <person name="Bluhm B."/>
            <person name="Cannon C."/>
            <person name="Castanera R."/>
            <person name="Culley D."/>
            <person name="Daum C."/>
            <person name="Ezra D."/>
            <person name="Gonzalez J."/>
            <person name="Henrissat B."/>
            <person name="Kuo A."/>
            <person name="Liang C."/>
            <person name="Lipzen A."/>
            <person name="Lutzoni F."/>
            <person name="Magnuson J."/>
            <person name="Mondo S."/>
            <person name="Nolan M."/>
            <person name="Ohm R."/>
            <person name="Pangilinan J."/>
            <person name="Park H.-J."/>
            <person name="Ramirez L."/>
            <person name="Alfaro M."/>
            <person name="Sun H."/>
            <person name="Tritt A."/>
            <person name="Yoshinaga Y."/>
            <person name="Zwiers L.-H."/>
            <person name="Turgeon B."/>
            <person name="Goodwin S."/>
            <person name="Spatafora J."/>
            <person name="Crous P."/>
            <person name="Grigoriev I."/>
        </authorList>
    </citation>
    <scope>NUCLEOTIDE SEQUENCE</scope>
    <source>
        <strain evidence="1">CBS 130266</strain>
    </source>
</reference>
<name>A0A9P4NG86_9PEZI</name>
<sequence length="192" mass="21252">MATTPAPSPLGLPADAKCQVCKPPMWAEIKGPSIFLAGSIEMGKAIDWQSGLASALSHLPITILNPRRNDWDSSWKQDINNKQFKEQVDWEMDNLNKADVIALYFQPGTQSPISLLELGMHAHDQGIAGKKLVVCCPDGFWRKGNVQIVCHRYDIDLVETTEELIEKVKGKLEHALKQQNWSSATGHIGPKA</sequence>
<proteinExistence type="predicted"/>
<dbReference type="EMBL" id="MU007111">
    <property type="protein sequence ID" value="KAF2420315.1"/>
    <property type="molecule type" value="Genomic_DNA"/>
</dbReference>
<evidence type="ECO:0008006" key="3">
    <source>
        <dbReference type="Google" id="ProtNLM"/>
    </source>
</evidence>
<comment type="caution">
    <text evidence="1">The sequence shown here is derived from an EMBL/GenBank/DDBJ whole genome shotgun (WGS) entry which is preliminary data.</text>
</comment>
<dbReference type="InterPro" id="IPR039470">
    <property type="entry name" value="Nuc_deoxyri_tr2"/>
</dbReference>
<protein>
    <recommendedName>
        <fullName evidence="3">Nucleoside 2-deoxyribosyltransferase</fullName>
    </recommendedName>
</protein>
<evidence type="ECO:0000313" key="1">
    <source>
        <dbReference type="EMBL" id="KAF2420315.1"/>
    </source>
</evidence>
<keyword evidence="2" id="KW-1185">Reference proteome</keyword>
<dbReference type="Gene3D" id="3.40.50.450">
    <property type="match status" value="1"/>
</dbReference>
<gene>
    <name evidence="1" type="ORF">EJ08DRAFT_653872</name>
</gene>
<accession>A0A9P4NG86</accession>
<dbReference type="OrthoDB" id="2893324at2759"/>
<dbReference type="AlphaFoldDB" id="A0A9P4NG86"/>
<evidence type="ECO:0000313" key="2">
    <source>
        <dbReference type="Proteomes" id="UP000800235"/>
    </source>
</evidence>